<reference evidence="3 4" key="1">
    <citation type="submission" date="2022-05" db="EMBL/GenBank/DDBJ databases">
        <authorList>
            <consortium name="Genoscope - CEA"/>
            <person name="William W."/>
        </authorList>
    </citation>
    <scope>NUCLEOTIDE SEQUENCE [LARGE SCALE GENOMIC DNA]</scope>
</reference>
<proteinExistence type="predicted"/>
<keyword evidence="2" id="KW-0732">Signal</keyword>
<dbReference type="EMBL" id="CALNXJ010000007">
    <property type="protein sequence ID" value="CAH3043638.1"/>
    <property type="molecule type" value="Genomic_DNA"/>
</dbReference>
<keyword evidence="1" id="KW-0472">Membrane</keyword>
<name>A0AAU9W1B3_9CNID</name>
<dbReference type="SUPFAM" id="SSF52058">
    <property type="entry name" value="L domain-like"/>
    <property type="match status" value="1"/>
</dbReference>
<comment type="caution">
    <text evidence="3">The sequence shown here is derived from an EMBL/GenBank/DDBJ whole genome shotgun (WGS) entry which is preliminary data.</text>
</comment>
<evidence type="ECO:0000313" key="4">
    <source>
        <dbReference type="Proteomes" id="UP001159428"/>
    </source>
</evidence>
<dbReference type="Proteomes" id="UP001159428">
    <property type="component" value="Unassembled WGS sequence"/>
</dbReference>
<keyword evidence="1" id="KW-0812">Transmembrane</keyword>
<protein>
    <submittedName>
        <fullName evidence="3">Uncharacterized protein</fullName>
    </submittedName>
</protein>
<keyword evidence="4" id="KW-1185">Reference proteome</keyword>
<dbReference type="Gene3D" id="3.80.10.10">
    <property type="entry name" value="Ribonuclease Inhibitor"/>
    <property type="match status" value="1"/>
</dbReference>
<keyword evidence="1" id="KW-1133">Transmembrane helix</keyword>
<evidence type="ECO:0000256" key="1">
    <source>
        <dbReference type="SAM" id="Phobius"/>
    </source>
</evidence>
<evidence type="ECO:0000313" key="3">
    <source>
        <dbReference type="EMBL" id="CAH3043638.1"/>
    </source>
</evidence>
<feature type="chain" id="PRO_5043661818" evidence="2">
    <location>
        <begin position="23"/>
        <end position="222"/>
    </location>
</feature>
<feature type="transmembrane region" description="Helical" evidence="1">
    <location>
        <begin position="201"/>
        <end position="221"/>
    </location>
</feature>
<gene>
    <name evidence="3" type="ORF">PMEA_00031654</name>
</gene>
<evidence type="ECO:0000256" key="2">
    <source>
        <dbReference type="SAM" id="SignalP"/>
    </source>
</evidence>
<feature type="signal peptide" evidence="2">
    <location>
        <begin position="1"/>
        <end position="22"/>
    </location>
</feature>
<sequence>MAKTLFAPIFVLIFLQYSLCGAQSGEKVPHSVSDDIAEGYPTGCRFYKDRKFFQCRNAGIFAIPEVKESWEVVTVDLSGNNISSVQFGDGYRSVQSINLERNNITTFFEESIQELEHLHHLAEGNRDYSRACTKARTTPMICLHNSLSPHCLGPKVEDKLLRPTTSEPGSEKLQKPVNSTAKAALLKAKHQAQERGRVAEIVGVTLAFAVVIVVMSVAFIAM</sequence>
<dbReference type="AlphaFoldDB" id="A0AAU9W1B3"/>
<organism evidence="3 4">
    <name type="scientific">Pocillopora meandrina</name>
    <dbReference type="NCBI Taxonomy" id="46732"/>
    <lineage>
        <taxon>Eukaryota</taxon>
        <taxon>Metazoa</taxon>
        <taxon>Cnidaria</taxon>
        <taxon>Anthozoa</taxon>
        <taxon>Hexacorallia</taxon>
        <taxon>Scleractinia</taxon>
        <taxon>Astrocoeniina</taxon>
        <taxon>Pocilloporidae</taxon>
        <taxon>Pocillopora</taxon>
    </lineage>
</organism>
<accession>A0AAU9W1B3</accession>
<dbReference type="InterPro" id="IPR032675">
    <property type="entry name" value="LRR_dom_sf"/>
</dbReference>